<dbReference type="Pfam" id="PF10415">
    <property type="entry name" value="FumaraseC_C"/>
    <property type="match status" value="1"/>
</dbReference>
<dbReference type="Gene3D" id="1.10.40.30">
    <property type="entry name" value="Fumarase/aspartase (C-terminal domain)"/>
    <property type="match status" value="1"/>
</dbReference>
<feature type="domain" description="Fumarase C C-terminal" evidence="2">
    <location>
        <begin position="406"/>
        <end position="459"/>
    </location>
</feature>
<dbReference type="OrthoDB" id="9802809at2"/>
<dbReference type="InterPro" id="IPR022761">
    <property type="entry name" value="Fumarate_lyase_N"/>
</dbReference>
<evidence type="ECO:0000259" key="2">
    <source>
        <dbReference type="Pfam" id="PF10415"/>
    </source>
</evidence>
<dbReference type="GO" id="GO:0006099">
    <property type="term" value="P:tricarboxylic acid cycle"/>
    <property type="evidence" value="ECO:0007669"/>
    <property type="project" value="InterPro"/>
</dbReference>
<dbReference type="Proteomes" id="UP000472580">
    <property type="component" value="Unassembled WGS sequence"/>
</dbReference>
<keyword evidence="4" id="KW-1185">Reference proteome</keyword>
<evidence type="ECO:0000259" key="1">
    <source>
        <dbReference type="Pfam" id="PF00206"/>
    </source>
</evidence>
<dbReference type="Gene3D" id="1.10.275.10">
    <property type="entry name" value="Fumarase/aspartase (N-terminal domain)"/>
    <property type="match status" value="1"/>
</dbReference>
<dbReference type="GO" id="GO:0008797">
    <property type="term" value="F:aspartate ammonia-lyase activity"/>
    <property type="evidence" value="ECO:0007669"/>
    <property type="project" value="TreeGrafter"/>
</dbReference>
<evidence type="ECO:0000313" key="4">
    <source>
        <dbReference type="Proteomes" id="UP000472580"/>
    </source>
</evidence>
<dbReference type="AlphaFoldDB" id="A0A6L6YFT5"/>
<dbReference type="GO" id="GO:0005829">
    <property type="term" value="C:cytosol"/>
    <property type="evidence" value="ECO:0007669"/>
    <property type="project" value="TreeGrafter"/>
</dbReference>
<evidence type="ECO:0000313" key="3">
    <source>
        <dbReference type="EMBL" id="MVX56585.1"/>
    </source>
</evidence>
<dbReference type="InterPro" id="IPR008948">
    <property type="entry name" value="L-Aspartase-like"/>
</dbReference>
<gene>
    <name evidence="3" type="ORF">E5987_05090</name>
</gene>
<dbReference type="PRINTS" id="PR00149">
    <property type="entry name" value="FUMRATELYASE"/>
</dbReference>
<dbReference type="Gene3D" id="1.20.200.10">
    <property type="entry name" value="Fumarase/aspartase (Central domain)"/>
    <property type="match status" value="1"/>
</dbReference>
<dbReference type="InterPro" id="IPR024083">
    <property type="entry name" value="Fumarase/histidase_N"/>
</dbReference>
<dbReference type="RefSeq" id="WP_160335016.1">
    <property type="nucleotide sequence ID" value="NZ_CALPCV010000022.1"/>
</dbReference>
<dbReference type="EMBL" id="WSRP01000012">
    <property type="protein sequence ID" value="MVX56585.1"/>
    <property type="molecule type" value="Genomic_DNA"/>
</dbReference>
<accession>A0A6L6YFT5</accession>
<dbReference type="GO" id="GO:0006531">
    <property type="term" value="P:aspartate metabolic process"/>
    <property type="evidence" value="ECO:0007669"/>
    <property type="project" value="TreeGrafter"/>
</dbReference>
<keyword evidence="3" id="KW-0456">Lyase</keyword>
<dbReference type="SUPFAM" id="SSF48557">
    <property type="entry name" value="L-aspartase-like"/>
    <property type="match status" value="1"/>
</dbReference>
<sequence length="477" mass="53279">MRIEKDALGEMNLPDDAYYGIQSLRCAENHNVTDHTFRELRQIQTALAEIKMACAAANYRIGALSQEKAEAIIHACEEMRRGNFADQFPINIWRSHGTGANMNANEVLANRANELLTGHKGYDTVHPNTHVNMCQSSNDVYPTVQSIVFYRMIGDVLDSVELLENSLGRRALEFKDAVRLGRTCLQDAVPNTFGQVFGGWQHMIWRLRVRLQDFREGCRSVPLGATVLGTGMGQMPGYGEAVMKELSSVLGWQVYWPVWDKEVIEDSAVFDSMQNCDETMVLAGLLKALCCAAARIAKDLCVYASGPDHGFNEIFLQPYEGRRPSFIPELMIELMQRSVAFDQVATLTVNENDGDEAINDSASFVNAMELLESMKNAFALFSVHCIDTLKINESHAKENAEMSTSLATMVSALFGYEIGTKIAHKAWEEGISCKEAALKEGLISSEVADELFDPLKLTNRHELTAMFQKYGNFRKIK</sequence>
<dbReference type="PANTHER" id="PTHR42696">
    <property type="entry name" value="ASPARTATE AMMONIA-LYASE"/>
    <property type="match status" value="1"/>
</dbReference>
<dbReference type="InterPro" id="IPR000362">
    <property type="entry name" value="Fumarate_lyase_fam"/>
</dbReference>
<dbReference type="Pfam" id="PF00206">
    <property type="entry name" value="Lyase_1"/>
    <property type="match status" value="1"/>
</dbReference>
<name>A0A6L6YFT5_9BURK</name>
<dbReference type="InterPro" id="IPR051546">
    <property type="entry name" value="Aspartate_Ammonia-Lyase"/>
</dbReference>
<dbReference type="InterPro" id="IPR018951">
    <property type="entry name" value="Fumarase_C_C"/>
</dbReference>
<protein>
    <submittedName>
        <fullName evidence="3">Lyase</fullName>
    </submittedName>
</protein>
<organism evidence="3 4">
    <name type="scientific">Parasutterella muris</name>
    <dbReference type="NCBI Taxonomy" id="2565572"/>
    <lineage>
        <taxon>Bacteria</taxon>
        <taxon>Pseudomonadati</taxon>
        <taxon>Pseudomonadota</taxon>
        <taxon>Betaproteobacteria</taxon>
        <taxon>Burkholderiales</taxon>
        <taxon>Sutterellaceae</taxon>
        <taxon>Parasutterella</taxon>
    </lineage>
</organism>
<proteinExistence type="predicted"/>
<reference evidence="3 4" key="1">
    <citation type="submission" date="2019-12" db="EMBL/GenBank/DDBJ databases">
        <title>Microbes associate with the intestines of laboratory mice.</title>
        <authorList>
            <person name="Navarre W."/>
            <person name="Wong E."/>
        </authorList>
    </citation>
    <scope>NUCLEOTIDE SEQUENCE [LARGE SCALE GENOMIC DNA]</scope>
    <source>
        <strain evidence="3 4">NM82_D38</strain>
    </source>
</reference>
<feature type="domain" description="Fumarate lyase N-terminal" evidence="1">
    <location>
        <begin position="9"/>
        <end position="320"/>
    </location>
</feature>
<comment type="caution">
    <text evidence="3">The sequence shown here is derived from an EMBL/GenBank/DDBJ whole genome shotgun (WGS) entry which is preliminary data.</text>
</comment>
<dbReference type="PANTHER" id="PTHR42696:SF2">
    <property type="entry name" value="ASPARTATE AMMONIA-LYASE"/>
    <property type="match status" value="1"/>
</dbReference>